<dbReference type="Proteomes" id="UP000184600">
    <property type="component" value="Unassembled WGS sequence"/>
</dbReference>
<feature type="transmembrane region" description="Helical" evidence="1">
    <location>
        <begin position="90"/>
        <end position="112"/>
    </location>
</feature>
<dbReference type="AlphaFoldDB" id="A0A1M7YX89"/>
<evidence type="ECO:0000313" key="2">
    <source>
        <dbReference type="EMBL" id="SHO57202.1"/>
    </source>
</evidence>
<evidence type="ECO:0000256" key="1">
    <source>
        <dbReference type="SAM" id="Phobius"/>
    </source>
</evidence>
<protein>
    <recommendedName>
        <fullName evidence="4">DUF4145 domain-containing protein</fullName>
    </recommendedName>
</protein>
<dbReference type="EMBL" id="FRFG01000035">
    <property type="protein sequence ID" value="SHO57202.1"/>
    <property type="molecule type" value="Genomic_DNA"/>
</dbReference>
<sequence>MSEIDKVVQGTHQLEDLLRVRYHAHGESLEQLVESSEERLPHDAVVRLKRISGMRRKLVDVSNYTHEDCSHFLDDYHACMKELVPRSNRFIWRTAFILMTLITLLAIIFYYLHWEVLSVHLPS</sequence>
<evidence type="ECO:0008006" key="4">
    <source>
        <dbReference type="Google" id="ProtNLM"/>
    </source>
</evidence>
<proteinExistence type="predicted"/>
<dbReference type="OrthoDB" id="5827998at2"/>
<keyword evidence="1" id="KW-0472">Membrane</keyword>
<organism evidence="2 3">
    <name type="scientific">Vibrio quintilis</name>
    <dbReference type="NCBI Taxonomy" id="1117707"/>
    <lineage>
        <taxon>Bacteria</taxon>
        <taxon>Pseudomonadati</taxon>
        <taxon>Pseudomonadota</taxon>
        <taxon>Gammaproteobacteria</taxon>
        <taxon>Vibrionales</taxon>
        <taxon>Vibrionaceae</taxon>
        <taxon>Vibrio</taxon>
    </lineage>
</organism>
<keyword evidence="3" id="KW-1185">Reference proteome</keyword>
<name>A0A1M7YX89_9VIBR</name>
<evidence type="ECO:0000313" key="3">
    <source>
        <dbReference type="Proteomes" id="UP000184600"/>
    </source>
</evidence>
<keyword evidence="1" id="KW-0812">Transmembrane</keyword>
<accession>A0A1M7YX89</accession>
<reference evidence="3" key="1">
    <citation type="submission" date="2016-12" db="EMBL/GenBank/DDBJ databases">
        <authorList>
            <person name="Rodrigo-Torres L."/>
            <person name="Arahal R.D."/>
            <person name="Lucena T."/>
        </authorList>
    </citation>
    <scope>NUCLEOTIDE SEQUENCE [LARGE SCALE GENOMIC DNA]</scope>
</reference>
<gene>
    <name evidence="2" type="ORF">VQ7734_02971</name>
</gene>
<dbReference type="RefSeq" id="WP_073583976.1">
    <property type="nucleotide sequence ID" value="NZ_AP024897.1"/>
</dbReference>
<keyword evidence="1" id="KW-1133">Transmembrane helix</keyword>